<protein>
    <recommendedName>
        <fullName evidence="7">Major facilitator superfamily (MFS) profile domain-containing protein</fullName>
    </recommendedName>
</protein>
<reference evidence="8 9" key="1">
    <citation type="submission" date="2016-07" db="EMBL/GenBank/DDBJ databases">
        <authorList>
            <person name="Townsley L."/>
            <person name="Shank E.A."/>
        </authorList>
    </citation>
    <scope>NUCLEOTIDE SEQUENCE [LARGE SCALE GENOMIC DNA]</scope>
    <source>
        <strain evidence="8 9">CH01</strain>
    </source>
</reference>
<proteinExistence type="predicted"/>
<feature type="transmembrane region" description="Helical" evidence="6">
    <location>
        <begin position="160"/>
        <end position="179"/>
    </location>
</feature>
<evidence type="ECO:0000313" key="9">
    <source>
        <dbReference type="Proteomes" id="UP000094580"/>
    </source>
</evidence>
<keyword evidence="4 6" id="KW-1133">Transmembrane helix</keyword>
<feature type="transmembrane region" description="Helical" evidence="6">
    <location>
        <begin position="383"/>
        <end position="401"/>
    </location>
</feature>
<feature type="transmembrane region" description="Helical" evidence="6">
    <location>
        <begin position="251"/>
        <end position="272"/>
    </location>
</feature>
<name>A0ABX2ZV11_9BACI</name>
<gene>
    <name evidence="8" type="ORF">BED47_20815</name>
</gene>
<feature type="transmembrane region" description="Helical" evidence="6">
    <location>
        <begin position="72"/>
        <end position="91"/>
    </location>
</feature>
<dbReference type="PROSITE" id="PS50850">
    <property type="entry name" value="MFS"/>
    <property type="match status" value="1"/>
</dbReference>
<accession>A0ABX2ZV11</accession>
<comment type="subcellular location">
    <subcellularLocation>
        <location evidence="1">Cell membrane</location>
        <topology evidence="1">Multi-pass membrane protein</topology>
    </subcellularLocation>
</comment>
<evidence type="ECO:0000256" key="6">
    <source>
        <dbReference type="SAM" id="Phobius"/>
    </source>
</evidence>
<feature type="transmembrane region" description="Helical" evidence="6">
    <location>
        <begin position="97"/>
        <end position="118"/>
    </location>
</feature>
<evidence type="ECO:0000256" key="1">
    <source>
        <dbReference type="ARBA" id="ARBA00004651"/>
    </source>
</evidence>
<evidence type="ECO:0000256" key="2">
    <source>
        <dbReference type="ARBA" id="ARBA00022448"/>
    </source>
</evidence>
<evidence type="ECO:0000256" key="5">
    <source>
        <dbReference type="ARBA" id="ARBA00023136"/>
    </source>
</evidence>
<feature type="domain" description="Major facilitator superfamily (MFS) profile" evidence="7">
    <location>
        <begin position="6"/>
        <end position="406"/>
    </location>
</feature>
<dbReference type="InterPro" id="IPR050382">
    <property type="entry name" value="MFS_Na/Anion_cotransporter"/>
</dbReference>
<dbReference type="PANTHER" id="PTHR11662:SF450">
    <property type="entry name" value="BLR1003 PROTEIN"/>
    <property type="match status" value="1"/>
</dbReference>
<organism evidence="8 9">
    <name type="scientific">Gottfriedia luciferensis</name>
    <dbReference type="NCBI Taxonomy" id="178774"/>
    <lineage>
        <taxon>Bacteria</taxon>
        <taxon>Bacillati</taxon>
        <taxon>Bacillota</taxon>
        <taxon>Bacilli</taxon>
        <taxon>Bacillales</taxon>
        <taxon>Bacillaceae</taxon>
        <taxon>Gottfriedia</taxon>
    </lineage>
</organism>
<sequence length="418" mass="46083">MNRWKILACIFVLGIINFADKSVAGFSAVPIMKEFRLSYEQWGIVGSSFFWFFSIAGMVGGALSDRIGTKKMLAMLAVFWSIVQFSAFFITGFPLLILSRVMLGIGEGPFYATAVNHLSKWFSKDSQSFALSILNLGNTIGALVSAPILVAIISSSGWRMAYGSLGMLSMIWFICWVWFGREKPNVQLEKQELRSDSLVSKIQVMSILRKPTFIFSCLASFSAYWMTSFSIVWLPSFLVQAKHFTQSQMSYAIAFIGILGIIVNIIISRFVDQLYKKNQSYRRSHVFVGGLSLIIAGILTYLLTIISSTVIIIAMFSIIQGLCILMFGLSPQIVNSLLPSKKGFMSGLIVGISSLAGTIGSIITGKVIQSAGTNINLGYNHSILLATCLMLIFGVAFFIFVRPKENLNVNESKHQVGA</sequence>
<evidence type="ECO:0000256" key="3">
    <source>
        <dbReference type="ARBA" id="ARBA00022692"/>
    </source>
</evidence>
<comment type="caution">
    <text evidence="8">The sequence shown here is derived from an EMBL/GenBank/DDBJ whole genome shotgun (WGS) entry which is preliminary data.</text>
</comment>
<dbReference type="Proteomes" id="UP000094580">
    <property type="component" value="Unassembled WGS sequence"/>
</dbReference>
<evidence type="ECO:0000313" key="8">
    <source>
        <dbReference type="EMBL" id="ODG92229.1"/>
    </source>
</evidence>
<evidence type="ECO:0000259" key="7">
    <source>
        <dbReference type="PROSITE" id="PS50850"/>
    </source>
</evidence>
<keyword evidence="5 6" id="KW-0472">Membrane</keyword>
<feature type="transmembrane region" description="Helical" evidence="6">
    <location>
        <begin position="130"/>
        <end position="154"/>
    </location>
</feature>
<dbReference type="InterPro" id="IPR011701">
    <property type="entry name" value="MFS"/>
</dbReference>
<keyword evidence="9" id="KW-1185">Reference proteome</keyword>
<feature type="transmembrane region" description="Helical" evidence="6">
    <location>
        <begin position="310"/>
        <end position="331"/>
    </location>
</feature>
<feature type="transmembrane region" description="Helical" evidence="6">
    <location>
        <begin position="213"/>
        <end position="239"/>
    </location>
</feature>
<dbReference type="RefSeq" id="WP_069033512.1">
    <property type="nucleotide sequence ID" value="NZ_MDKC01000010.1"/>
</dbReference>
<keyword evidence="2" id="KW-0813">Transport</keyword>
<feature type="transmembrane region" description="Helical" evidence="6">
    <location>
        <begin position="284"/>
        <end position="304"/>
    </location>
</feature>
<evidence type="ECO:0000256" key="4">
    <source>
        <dbReference type="ARBA" id="ARBA00022989"/>
    </source>
</evidence>
<dbReference type="PANTHER" id="PTHR11662">
    <property type="entry name" value="SOLUTE CARRIER FAMILY 17"/>
    <property type="match status" value="1"/>
</dbReference>
<dbReference type="Pfam" id="PF07690">
    <property type="entry name" value="MFS_1"/>
    <property type="match status" value="2"/>
</dbReference>
<dbReference type="InterPro" id="IPR036259">
    <property type="entry name" value="MFS_trans_sf"/>
</dbReference>
<feature type="transmembrane region" description="Helical" evidence="6">
    <location>
        <begin position="343"/>
        <end position="363"/>
    </location>
</feature>
<dbReference type="EMBL" id="MDKC01000010">
    <property type="protein sequence ID" value="ODG92229.1"/>
    <property type="molecule type" value="Genomic_DNA"/>
</dbReference>
<keyword evidence="3 6" id="KW-0812">Transmembrane</keyword>
<dbReference type="SUPFAM" id="SSF103473">
    <property type="entry name" value="MFS general substrate transporter"/>
    <property type="match status" value="1"/>
</dbReference>
<dbReference type="Gene3D" id="1.20.1250.20">
    <property type="entry name" value="MFS general substrate transporter like domains"/>
    <property type="match status" value="2"/>
</dbReference>
<feature type="transmembrane region" description="Helical" evidence="6">
    <location>
        <begin position="41"/>
        <end position="60"/>
    </location>
</feature>
<dbReference type="InterPro" id="IPR020846">
    <property type="entry name" value="MFS_dom"/>
</dbReference>